<keyword evidence="1" id="KW-0812">Transmembrane</keyword>
<accession>A0A833LWH6</accession>
<keyword evidence="1" id="KW-1133">Transmembrane helix</keyword>
<sequence>MQKWRYYLSNCFWLLIPPIVWNVVFFSDLPFRYQPDFFWKDIPIWIATGEHGLRLLVFALPIFMEIRIEDQKQKTGLFLYCTGLALYFGSWILQIRFPESSYSESLFGFAAPGFTPIIWLIGIGMIGRQLTIRLPFHRWLYASLSIGFVAFHVTHIIYIYYR</sequence>
<protein>
    <submittedName>
        <fullName evidence="2">Uncharacterized protein</fullName>
    </submittedName>
</protein>
<dbReference type="Proteomes" id="UP000460298">
    <property type="component" value="Unassembled WGS sequence"/>
</dbReference>
<name>A0A833LWH6_9LEPT</name>
<dbReference type="EMBL" id="WBUI01000016">
    <property type="protein sequence ID" value="KAB2930969.1"/>
    <property type="molecule type" value="Genomic_DNA"/>
</dbReference>
<feature type="transmembrane region" description="Helical" evidence="1">
    <location>
        <begin position="44"/>
        <end position="64"/>
    </location>
</feature>
<feature type="transmembrane region" description="Helical" evidence="1">
    <location>
        <begin position="139"/>
        <end position="161"/>
    </location>
</feature>
<evidence type="ECO:0000256" key="1">
    <source>
        <dbReference type="SAM" id="Phobius"/>
    </source>
</evidence>
<proteinExistence type="predicted"/>
<dbReference type="AlphaFoldDB" id="A0A833LWH6"/>
<evidence type="ECO:0000313" key="2">
    <source>
        <dbReference type="EMBL" id="KAB2930969.1"/>
    </source>
</evidence>
<feature type="transmembrane region" description="Helical" evidence="1">
    <location>
        <begin position="76"/>
        <end position="94"/>
    </location>
</feature>
<reference evidence="2 3" key="1">
    <citation type="submission" date="2019-10" db="EMBL/GenBank/DDBJ databases">
        <title>Extracellular Electron Transfer in a Candidatus Methanoperedens spp. Enrichment Culture.</title>
        <authorList>
            <person name="Berger S."/>
            <person name="Rangel Shaw D."/>
            <person name="Berben T."/>
            <person name="In 'T Zandt M."/>
            <person name="Frank J."/>
            <person name="Reimann J."/>
            <person name="Jetten M.S.M."/>
            <person name="Welte C.U."/>
        </authorList>
    </citation>
    <scope>NUCLEOTIDE SEQUENCE [LARGE SCALE GENOMIC DNA]</scope>
    <source>
        <strain evidence="2">SB12</strain>
    </source>
</reference>
<gene>
    <name evidence="2" type="ORF">F9K24_14850</name>
</gene>
<feature type="transmembrane region" description="Helical" evidence="1">
    <location>
        <begin position="106"/>
        <end position="127"/>
    </location>
</feature>
<feature type="transmembrane region" description="Helical" evidence="1">
    <location>
        <begin position="7"/>
        <end position="24"/>
    </location>
</feature>
<evidence type="ECO:0000313" key="3">
    <source>
        <dbReference type="Proteomes" id="UP000460298"/>
    </source>
</evidence>
<keyword evidence="1" id="KW-0472">Membrane</keyword>
<comment type="caution">
    <text evidence="2">The sequence shown here is derived from an EMBL/GenBank/DDBJ whole genome shotgun (WGS) entry which is preliminary data.</text>
</comment>
<organism evidence="2 3">
    <name type="scientific">Leptonema illini</name>
    <dbReference type="NCBI Taxonomy" id="183"/>
    <lineage>
        <taxon>Bacteria</taxon>
        <taxon>Pseudomonadati</taxon>
        <taxon>Spirochaetota</taxon>
        <taxon>Spirochaetia</taxon>
        <taxon>Leptospirales</taxon>
        <taxon>Leptospiraceae</taxon>
        <taxon>Leptonema</taxon>
    </lineage>
</organism>